<sequence>MNSAVTEREEDTGPLVMLKRHLTGGGTTTSEAVLECARATKLLSGKWLIASHPNMVDAAWDKVVRALADGKLGFAAKACGSSGFASRSATSPISIHCWGWMRRVSTGLA</sequence>
<dbReference type="AlphaFoldDB" id="A0AAW1P5Z1"/>
<organism evidence="1 2">
    <name type="scientific">[Myrmecia] bisecta</name>
    <dbReference type="NCBI Taxonomy" id="41462"/>
    <lineage>
        <taxon>Eukaryota</taxon>
        <taxon>Viridiplantae</taxon>
        <taxon>Chlorophyta</taxon>
        <taxon>core chlorophytes</taxon>
        <taxon>Trebouxiophyceae</taxon>
        <taxon>Trebouxiales</taxon>
        <taxon>Trebouxiaceae</taxon>
        <taxon>Myrmecia</taxon>
    </lineage>
</organism>
<dbReference type="InterPro" id="IPR015034">
    <property type="entry name" value="Bles03"/>
</dbReference>
<dbReference type="SUPFAM" id="SSF55418">
    <property type="entry name" value="eIF4e-like"/>
    <property type="match status" value="1"/>
</dbReference>
<keyword evidence="2" id="KW-1185">Reference proteome</keyword>
<evidence type="ECO:0000313" key="1">
    <source>
        <dbReference type="EMBL" id="KAK9804328.1"/>
    </source>
</evidence>
<dbReference type="InterPro" id="IPR023398">
    <property type="entry name" value="TIF_eIF4e-like"/>
</dbReference>
<accession>A0AAW1P5Z1</accession>
<name>A0AAW1P5Z1_9CHLO</name>
<proteinExistence type="predicted"/>
<reference evidence="1 2" key="1">
    <citation type="journal article" date="2024" name="Nat. Commun.">
        <title>Phylogenomics reveals the evolutionary origins of lichenization in chlorophyte algae.</title>
        <authorList>
            <person name="Puginier C."/>
            <person name="Libourel C."/>
            <person name="Otte J."/>
            <person name="Skaloud P."/>
            <person name="Haon M."/>
            <person name="Grisel S."/>
            <person name="Petersen M."/>
            <person name="Berrin J.G."/>
            <person name="Delaux P.M."/>
            <person name="Dal Grande F."/>
            <person name="Keller J."/>
        </authorList>
    </citation>
    <scope>NUCLEOTIDE SEQUENCE [LARGE SCALE GENOMIC DNA]</scope>
    <source>
        <strain evidence="1 2">SAG 2043</strain>
    </source>
</reference>
<dbReference type="Gene3D" id="3.30.760.10">
    <property type="entry name" value="RNA Cap, Translation Initiation Factor Eif4e"/>
    <property type="match status" value="1"/>
</dbReference>
<dbReference type="Proteomes" id="UP001489004">
    <property type="component" value="Unassembled WGS sequence"/>
</dbReference>
<gene>
    <name evidence="1" type="ORF">WJX72_007111</name>
</gene>
<evidence type="ECO:0000313" key="2">
    <source>
        <dbReference type="Proteomes" id="UP001489004"/>
    </source>
</evidence>
<protein>
    <submittedName>
        <fullName evidence="1">Uncharacterized protein</fullName>
    </submittedName>
</protein>
<dbReference type="Pfam" id="PF08939">
    <property type="entry name" value="Bles03"/>
    <property type="match status" value="1"/>
</dbReference>
<comment type="caution">
    <text evidence="1">The sequence shown here is derived from an EMBL/GenBank/DDBJ whole genome shotgun (WGS) entry which is preliminary data.</text>
</comment>
<dbReference type="EMBL" id="JALJOR010000018">
    <property type="protein sequence ID" value="KAK9804328.1"/>
    <property type="molecule type" value="Genomic_DNA"/>
</dbReference>